<dbReference type="STRING" id="34061.B0189_07520"/>
<dbReference type="NCBIfam" id="TIGR01988">
    <property type="entry name" value="Ubi-OHases"/>
    <property type="match status" value="1"/>
</dbReference>
<comment type="cofactor">
    <cofactor evidence="1">
        <name>FAD</name>
        <dbReference type="ChEBI" id="CHEBI:57692"/>
    </cofactor>
</comment>
<keyword evidence="4" id="KW-0285">Flavoprotein</keyword>
<dbReference type="Pfam" id="PF01494">
    <property type="entry name" value="FAD_binding_3"/>
    <property type="match status" value="1"/>
</dbReference>
<comment type="similarity">
    <text evidence="3">Belongs to the UbiH/COQ6 family.</text>
</comment>
<evidence type="ECO:0000256" key="2">
    <source>
        <dbReference type="ARBA" id="ARBA00004749"/>
    </source>
</evidence>
<evidence type="ECO:0000256" key="4">
    <source>
        <dbReference type="ARBA" id="ARBA00022630"/>
    </source>
</evidence>
<dbReference type="InterPro" id="IPR010971">
    <property type="entry name" value="UbiH/COQ6"/>
</dbReference>
<proteinExistence type="inferred from homology"/>
<dbReference type="Proteomes" id="UP000187495">
    <property type="component" value="Unassembled WGS sequence"/>
</dbReference>
<evidence type="ECO:0000256" key="1">
    <source>
        <dbReference type="ARBA" id="ARBA00001974"/>
    </source>
</evidence>
<dbReference type="InterPro" id="IPR036188">
    <property type="entry name" value="FAD/NAD-bd_sf"/>
</dbReference>
<dbReference type="GO" id="GO:0071949">
    <property type="term" value="F:FAD binding"/>
    <property type="evidence" value="ECO:0007669"/>
    <property type="project" value="InterPro"/>
</dbReference>
<keyword evidence="6" id="KW-0560">Oxidoreductase</keyword>
<name>A0A1N7F3T7_9GAMM</name>
<evidence type="ECO:0000313" key="9">
    <source>
        <dbReference type="EMBL" id="SIR94969.1"/>
    </source>
</evidence>
<dbReference type="AlphaFoldDB" id="A0A1N7F3T7"/>
<evidence type="ECO:0000259" key="8">
    <source>
        <dbReference type="Pfam" id="PF01494"/>
    </source>
</evidence>
<keyword evidence="10" id="KW-1185">Reference proteome</keyword>
<reference evidence="10" key="1">
    <citation type="submission" date="2017-01" db="EMBL/GenBank/DDBJ databases">
        <authorList>
            <person name="Varghese N."/>
            <person name="Submissions S."/>
        </authorList>
    </citation>
    <scope>NUCLEOTIDE SEQUENCE [LARGE SCALE GENOMIC DNA]</scope>
    <source>
        <strain evidence="10">DSM 21768</strain>
    </source>
</reference>
<accession>A0A1N7F3T7</accession>
<dbReference type="PANTHER" id="PTHR43876:SF8">
    <property type="entry name" value="2-OCTAPRENYL-6-METHOXYPHENOL HYDROXYLASE"/>
    <property type="match status" value="1"/>
</dbReference>
<protein>
    <submittedName>
        <fullName evidence="9">2-octaprenyl-6-methoxyphenol hydroxylase /2-octaprenyl-3-methyl-6-methoxy-1,4-benzoquinol hydroxylase</fullName>
    </submittedName>
</protein>
<evidence type="ECO:0000256" key="7">
    <source>
        <dbReference type="ARBA" id="ARBA00023033"/>
    </source>
</evidence>
<dbReference type="InterPro" id="IPR002938">
    <property type="entry name" value="FAD-bd"/>
</dbReference>
<dbReference type="GO" id="GO:0008681">
    <property type="term" value="F:2-octaprenyl-6-methoxyphenol hydroxylase activity"/>
    <property type="evidence" value="ECO:0007669"/>
    <property type="project" value="TreeGrafter"/>
</dbReference>
<gene>
    <name evidence="9" type="ORF">SAMN02745664_10976</name>
</gene>
<sequence length="466" mass="51409">MKALGLLDLLIKNQSGVRADGDLSEMTLPKNHQKCYNIAFMIDAWKTAMTQRLDSVLIIGGGNVGLSFALLLAHHGIKSTLIEQYKYPKIEPDDDVARVYYLDSRNTALSRRTVQIYQEIGLWQRLQSHACRIDCVQISELDSFGRATLNKDEEGVESFGQVIENAHLGRQLLLAVYDNPLIELYDDATVIEAYQDADSASVVVQFGTDQQRTLQAALVVACDGQHSPIRQLLHIGVDSHDYQQVGIVGVVQTDKPHAHTAIERFSPAGPLAVLPLTDGVGDGGSDLTQGYRRSVVFICPQGEQERYLHDDEYYLATLQSVFGRVAGRFVATGKRGAYPLRKVLAHRQVSGRFVLMGNAAHTLHPVAGQGFNLCLRDAYTLANLLAAAQQEQGGAVDFGDYHRLAGYEKMRKQDQQRVIKFCDTVIGSFCSPNPIMRFARNVGLLAFDKIPGIKPMVASYAMGLKS</sequence>
<dbReference type="PRINTS" id="PR00420">
    <property type="entry name" value="RNGMNOXGNASE"/>
</dbReference>
<evidence type="ECO:0000256" key="5">
    <source>
        <dbReference type="ARBA" id="ARBA00022827"/>
    </source>
</evidence>
<keyword evidence="5" id="KW-0274">FAD</keyword>
<dbReference type="SUPFAM" id="SSF51905">
    <property type="entry name" value="FAD/NAD(P)-binding domain"/>
    <property type="match status" value="1"/>
</dbReference>
<dbReference type="UniPathway" id="UPA00232"/>
<dbReference type="InterPro" id="IPR051205">
    <property type="entry name" value="UbiH/COQ6_monooxygenase"/>
</dbReference>
<evidence type="ECO:0000313" key="10">
    <source>
        <dbReference type="Proteomes" id="UP000187495"/>
    </source>
</evidence>
<dbReference type="PANTHER" id="PTHR43876">
    <property type="entry name" value="UBIQUINONE BIOSYNTHESIS MONOOXYGENASE COQ6, MITOCHONDRIAL"/>
    <property type="match status" value="1"/>
</dbReference>
<feature type="domain" description="FAD-binding" evidence="8">
    <location>
        <begin position="55"/>
        <end position="418"/>
    </location>
</feature>
<comment type="pathway">
    <text evidence="2">Cofactor biosynthesis; ubiquinone biosynthesis.</text>
</comment>
<evidence type="ECO:0000256" key="3">
    <source>
        <dbReference type="ARBA" id="ARBA00005349"/>
    </source>
</evidence>
<dbReference type="Gene3D" id="3.50.50.60">
    <property type="entry name" value="FAD/NAD(P)-binding domain"/>
    <property type="match status" value="2"/>
</dbReference>
<dbReference type="GO" id="GO:0006744">
    <property type="term" value="P:ubiquinone biosynthetic process"/>
    <property type="evidence" value="ECO:0007669"/>
    <property type="project" value="UniProtKB-UniPathway"/>
</dbReference>
<evidence type="ECO:0000256" key="6">
    <source>
        <dbReference type="ARBA" id="ARBA00023002"/>
    </source>
</evidence>
<dbReference type="EMBL" id="FTNU01000009">
    <property type="protein sequence ID" value="SIR94969.1"/>
    <property type="molecule type" value="Genomic_DNA"/>
</dbReference>
<keyword evidence="7" id="KW-0503">Monooxygenase</keyword>
<organism evidence="9 10">
    <name type="scientific">Moraxella cuniculi DSM 21768</name>
    <dbReference type="NCBI Taxonomy" id="1122245"/>
    <lineage>
        <taxon>Bacteria</taxon>
        <taxon>Pseudomonadati</taxon>
        <taxon>Pseudomonadota</taxon>
        <taxon>Gammaproteobacteria</taxon>
        <taxon>Moraxellales</taxon>
        <taxon>Moraxellaceae</taxon>
        <taxon>Moraxella</taxon>
    </lineage>
</organism>